<proteinExistence type="predicted"/>
<evidence type="ECO:0000313" key="3">
    <source>
        <dbReference type="Proteomes" id="UP001415857"/>
    </source>
</evidence>
<protein>
    <submittedName>
        <fullName evidence="2">Uncharacterized protein</fullName>
    </submittedName>
</protein>
<name>A0AAP0WLY3_LIQFO</name>
<comment type="caution">
    <text evidence="2">The sequence shown here is derived from an EMBL/GenBank/DDBJ whole genome shotgun (WGS) entry which is preliminary data.</text>
</comment>
<feature type="region of interest" description="Disordered" evidence="1">
    <location>
        <begin position="1"/>
        <end position="30"/>
    </location>
</feature>
<evidence type="ECO:0000256" key="1">
    <source>
        <dbReference type="SAM" id="MobiDB-lite"/>
    </source>
</evidence>
<organism evidence="2 3">
    <name type="scientific">Liquidambar formosana</name>
    <name type="common">Formosan gum</name>
    <dbReference type="NCBI Taxonomy" id="63359"/>
    <lineage>
        <taxon>Eukaryota</taxon>
        <taxon>Viridiplantae</taxon>
        <taxon>Streptophyta</taxon>
        <taxon>Embryophyta</taxon>
        <taxon>Tracheophyta</taxon>
        <taxon>Spermatophyta</taxon>
        <taxon>Magnoliopsida</taxon>
        <taxon>eudicotyledons</taxon>
        <taxon>Gunneridae</taxon>
        <taxon>Pentapetalae</taxon>
        <taxon>Saxifragales</taxon>
        <taxon>Altingiaceae</taxon>
        <taxon>Liquidambar</taxon>
    </lineage>
</organism>
<dbReference type="Proteomes" id="UP001415857">
    <property type="component" value="Unassembled WGS sequence"/>
</dbReference>
<feature type="compositionally biased region" description="Low complexity" evidence="1">
    <location>
        <begin position="1"/>
        <end position="16"/>
    </location>
</feature>
<reference evidence="2 3" key="1">
    <citation type="journal article" date="2024" name="Plant J.">
        <title>Genome sequences and population genomics reveal climatic adaptation and genomic divergence between two closely related sweetgum species.</title>
        <authorList>
            <person name="Xu W.Q."/>
            <person name="Ren C.Q."/>
            <person name="Zhang X.Y."/>
            <person name="Comes H.P."/>
            <person name="Liu X.H."/>
            <person name="Li Y.G."/>
            <person name="Kettle C.J."/>
            <person name="Jalonen R."/>
            <person name="Gaisberger H."/>
            <person name="Ma Y.Z."/>
            <person name="Qiu Y.X."/>
        </authorList>
    </citation>
    <scope>NUCLEOTIDE SEQUENCE [LARGE SCALE GENOMIC DNA]</scope>
    <source>
        <strain evidence="2">Hangzhou</strain>
    </source>
</reference>
<gene>
    <name evidence="2" type="ORF">L1049_018433</name>
</gene>
<dbReference type="PANTHER" id="PTHR35468:SF1">
    <property type="entry name" value="MYOSIN-LIKE PROTEIN"/>
    <property type="match status" value="1"/>
</dbReference>
<keyword evidence="3" id="KW-1185">Reference proteome</keyword>
<dbReference type="EMBL" id="JBBPBK010000012">
    <property type="protein sequence ID" value="KAK9273623.1"/>
    <property type="molecule type" value="Genomic_DNA"/>
</dbReference>
<sequence length="122" mass="14706">MSTTTGTTATRRQQQQLRWHPPPPPTQRILHFPRRPRRKMSKTTATVKPIFHELRRHQRGKKLEALFDEERSFSKDVPIVLLNAGGECVRRERESLKKIVRRFKREKGVLWRGERGRLRWRF</sequence>
<accession>A0AAP0WLY3</accession>
<dbReference type="AlphaFoldDB" id="A0AAP0WLY3"/>
<dbReference type="PANTHER" id="PTHR35468">
    <property type="entry name" value="MYOSIN-LIKE PROTEIN"/>
    <property type="match status" value="1"/>
</dbReference>
<evidence type="ECO:0000313" key="2">
    <source>
        <dbReference type="EMBL" id="KAK9273623.1"/>
    </source>
</evidence>